<dbReference type="KEGG" id="rfo:REIFOR_02126"/>
<feature type="domain" description="Flagellin C-terminal" evidence="7">
    <location>
        <begin position="334"/>
        <end position="416"/>
    </location>
</feature>
<reference evidence="8 9" key="1">
    <citation type="journal article" date="2017" name="Environ. Microbiol.">
        <title>Genomic and physiological analyses of 'Reinekea forsetii' reveal a versatile opportunistic lifestyle during spring algae blooms.</title>
        <authorList>
            <person name="Avci B."/>
            <person name="Hahnke R.L."/>
            <person name="Chafee M."/>
            <person name="Fischer T."/>
            <person name="Gruber-Vodicka H."/>
            <person name="Tegetmeyer H.E."/>
            <person name="Harder J."/>
            <person name="Fuchs B.M."/>
            <person name="Amann R.I."/>
            <person name="Teeling H."/>
        </authorList>
    </citation>
    <scope>NUCLEOTIDE SEQUENCE [LARGE SCALE GENOMIC DNA]</scope>
    <source>
        <strain evidence="8 9">Hel1_31_D35</strain>
    </source>
</reference>
<evidence type="ECO:0000259" key="6">
    <source>
        <dbReference type="Pfam" id="PF00669"/>
    </source>
</evidence>
<evidence type="ECO:0000313" key="9">
    <source>
        <dbReference type="Proteomes" id="UP000229757"/>
    </source>
</evidence>
<dbReference type="Pfam" id="PF00700">
    <property type="entry name" value="Flagellin_C"/>
    <property type="match status" value="1"/>
</dbReference>
<dbReference type="InterPro" id="IPR001492">
    <property type="entry name" value="Flagellin"/>
</dbReference>
<keyword evidence="9" id="KW-1185">Reference proteome</keyword>
<dbReference type="AlphaFoldDB" id="A0A2K8KR98"/>
<dbReference type="InterPro" id="IPR046358">
    <property type="entry name" value="Flagellin_C"/>
</dbReference>
<dbReference type="RefSeq" id="WP_100257532.1">
    <property type="nucleotide sequence ID" value="NZ_CP011797.1"/>
</dbReference>
<organism evidence="8 9">
    <name type="scientific">Reinekea forsetii</name>
    <dbReference type="NCBI Taxonomy" id="1336806"/>
    <lineage>
        <taxon>Bacteria</taxon>
        <taxon>Pseudomonadati</taxon>
        <taxon>Pseudomonadota</taxon>
        <taxon>Gammaproteobacteria</taxon>
        <taxon>Oceanospirillales</taxon>
        <taxon>Saccharospirillaceae</taxon>
        <taxon>Reinekea</taxon>
    </lineage>
</organism>
<comment type="similarity">
    <text evidence="3">Belongs to the bacterial flagellin family.</text>
</comment>
<keyword evidence="8" id="KW-0282">Flagellum</keyword>
<dbReference type="OrthoDB" id="9768249at2"/>
<feature type="domain" description="Flagellin N-terminal" evidence="6">
    <location>
        <begin position="18"/>
        <end position="141"/>
    </location>
</feature>
<protein>
    <submittedName>
        <fullName evidence="8">Flagellar hook-associated protein FlgL</fullName>
    </submittedName>
</protein>
<dbReference type="Proteomes" id="UP000229757">
    <property type="component" value="Chromosome"/>
</dbReference>
<dbReference type="GO" id="GO:0005198">
    <property type="term" value="F:structural molecule activity"/>
    <property type="evidence" value="ECO:0007669"/>
    <property type="project" value="InterPro"/>
</dbReference>
<dbReference type="NCBIfam" id="TIGR02550">
    <property type="entry name" value="flagell_flgL"/>
    <property type="match status" value="1"/>
</dbReference>
<dbReference type="Gene3D" id="1.20.1330.10">
    <property type="entry name" value="f41 fragment of flagellin, N-terminal domain"/>
    <property type="match status" value="2"/>
</dbReference>
<dbReference type="PANTHER" id="PTHR42792:SF1">
    <property type="entry name" value="FLAGELLAR HOOK-ASSOCIATED PROTEIN 3"/>
    <property type="match status" value="1"/>
</dbReference>
<accession>A0A2K8KR98</accession>
<dbReference type="GO" id="GO:0071973">
    <property type="term" value="P:bacterial-type flagellum-dependent cell motility"/>
    <property type="evidence" value="ECO:0007669"/>
    <property type="project" value="InterPro"/>
</dbReference>
<keyword evidence="8" id="KW-0969">Cilium</keyword>
<evidence type="ECO:0000256" key="1">
    <source>
        <dbReference type="ARBA" id="ARBA00004365"/>
    </source>
</evidence>
<dbReference type="EMBL" id="CP011797">
    <property type="protein sequence ID" value="ATX77260.1"/>
    <property type="molecule type" value="Genomic_DNA"/>
</dbReference>
<dbReference type="InterPro" id="IPR001029">
    <property type="entry name" value="Flagellin_N"/>
</dbReference>
<evidence type="ECO:0000256" key="3">
    <source>
        <dbReference type="ARBA" id="ARBA00005709"/>
    </source>
</evidence>
<keyword evidence="5" id="KW-0975">Bacterial flagellum</keyword>
<evidence type="ECO:0000259" key="7">
    <source>
        <dbReference type="Pfam" id="PF00700"/>
    </source>
</evidence>
<proteinExistence type="inferred from homology"/>
<name>A0A2K8KR98_9GAMM</name>
<dbReference type="PRINTS" id="PR00207">
    <property type="entry name" value="FLAGELLIN"/>
</dbReference>
<evidence type="ECO:0000256" key="4">
    <source>
        <dbReference type="ARBA" id="ARBA00022525"/>
    </source>
</evidence>
<evidence type="ECO:0000313" key="8">
    <source>
        <dbReference type="EMBL" id="ATX77260.1"/>
    </source>
</evidence>
<gene>
    <name evidence="8" type="primary">flgL</name>
    <name evidence="8" type="ORF">REIFOR_02126</name>
</gene>
<evidence type="ECO:0000256" key="2">
    <source>
        <dbReference type="ARBA" id="ARBA00004613"/>
    </source>
</evidence>
<evidence type="ECO:0000256" key="5">
    <source>
        <dbReference type="ARBA" id="ARBA00023143"/>
    </source>
</evidence>
<dbReference type="InterPro" id="IPR013384">
    <property type="entry name" value="Flagell_FlgL"/>
</dbReference>
<dbReference type="GO" id="GO:0009424">
    <property type="term" value="C:bacterial-type flagellum hook"/>
    <property type="evidence" value="ECO:0007669"/>
    <property type="project" value="InterPro"/>
</dbReference>
<sequence length="418" mass="45562">MADRISSYWVFNRPVNDMMRLQSSLNRTQEQISSGQGILSPSDDPVGAARVMQLDQEIALVSQYERNITLVTARLEQEEGVLAGVTSSIQRIRELTVQAGNAALYSDSDRIAIAQEVNSRVQELFNLTNSKDGSGEYLFSGFAGDKQSFVQNPGGGYLYQGDEGVRYVQVSRNSTVAASDTGKDAFLDIPANVPSFYSYGNSQNTGQPPGVISQGITVNQAQLTDFFPENAVITFGNELDMVPPGPNITVRNKSDGRVIEGIEQRAYKSGDSITFAGMNVSISGNPAPGDKFLVDTSEKQGLLVTVEKLAYALENFSTASEFTAVYDEAIFNSLENLDAALENVSQVRTRIGARINTTDNIANQHADNKLAAQDIRSSIGDLDYAEAVSRLQMEEFILKAAQQTFATVTKMSLFDFIR</sequence>
<dbReference type="GO" id="GO:0005576">
    <property type="term" value="C:extracellular region"/>
    <property type="evidence" value="ECO:0007669"/>
    <property type="project" value="UniProtKB-SubCell"/>
</dbReference>
<comment type="subcellular location">
    <subcellularLocation>
        <location evidence="1">Bacterial flagellum</location>
    </subcellularLocation>
    <subcellularLocation>
        <location evidence="2">Secreted</location>
    </subcellularLocation>
</comment>
<dbReference type="Pfam" id="PF00669">
    <property type="entry name" value="Flagellin_N"/>
    <property type="match status" value="1"/>
</dbReference>
<dbReference type="PANTHER" id="PTHR42792">
    <property type="entry name" value="FLAGELLIN"/>
    <property type="match status" value="1"/>
</dbReference>
<dbReference type="SUPFAM" id="SSF64518">
    <property type="entry name" value="Phase 1 flagellin"/>
    <property type="match status" value="1"/>
</dbReference>
<keyword evidence="8" id="KW-0966">Cell projection</keyword>
<keyword evidence="4" id="KW-0964">Secreted</keyword>